<dbReference type="UniPathway" id="UPA00138"/>
<dbReference type="Gene3D" id="3.20.20.70">
    <property type="entry name" value="Aldolase class I"/>
    <property type="match status" value="1"/>
</dbReference>
<dbReference type="InterPro" id="IPR022896">
    <property type="entry name" value="TrioseP_Isoase_bac/euk"/>
</dbReference>
<feature type="active site" description="Proton acceptor" evidence="7">
    <location>
        <position position="167"/>
    </location>
</feature>
<dbReference type="Proteomes" id="UP000052008">
    <property type="component" value="Unassembled WGS sequence"/>
</dbReference>
<evidence type="ECO:0000256" key="8">
    <source>
        <dbReference type="RuleBase" id="RU363013"/>
    </source>
</evidence>
<comment type="similarity">
    <text evidence="2 7 8">Belongs to the triosephosphate isomerase family.</text>
</comment>
<name>A0A0S7WST4_UNCT6</name>
<dbReference type="Pfam" id="PF00121">
    <property type="entry name" value="TIM"/>
    <property type="match status" value="1"/>
</dbReference>
<dbReference type="EMBL" id="LIZS01000025">
    <property type="protein sequence ID" value="KPJ53246.1"/>
    <property type="molecule type" value="Genomic_DNA"/>
</dbReference>
<keyword evidence="3 7" id="KW-0312">Gluconeogenesis</keyword>
<feature type="binding site" evidence="7">
    <location>
        <begin position="234"/>
        <end position="235"/>
    </location>
    <ligand>
        <name>substrate</name>
    </ligand>
</feature>
<dbReference type="NCBIfam" id="TIGR00419">
    <property type="entry name" value="tim"/>
    <property type="match status" value="1"/>
</dbReference>
<dbReference type="GO" id="GO:0005829">
    <property type="term" value="C:cytosol"/>
    <property type="evidence" value="ECO:0007669"/>
    <property type="project" value="TreeGrafter"/>
</dbReference>
<comment type="subcellular location">
    <subcellularLocation>
        <location evidence="7 8">Cytoplasm</location>
    </subcellularLocation>
</comment>
<evidence type="ECO:0000313" key="9">
    <source>
        <dbReference type="EMBL" id="KPJ53246.1"/>
    </source>
</evidence>
<dbReference type="UniPathway" id="UPA00109">
    <property type="reaction ID" value="UER00189"/>
</dbReference>
<feature type="binding site" evidence="7">
    <location>
        <position position="173"/>
    </location>
    <ligand>
        <name>substrate</name>
    </ligand>
</feature>
<dbReference type="FunFam" id="3.20.20.70:FF:000016">
    <property type="entry name" value="Triosephosphate isomerase"/>
    <property type="match status" value="1"/>
</dbReference>
<evidence type="ECO:0000256" key="5">
    <source>
        <dbReference type="ARBA" id="ARBA00023152"/>
    </source>
</evidence>
<organism evidence="9 10">
    <name type="scientific">candidate division TA06 bacterium DG_24</name>
    <dbReference type="NCBI Taxonomy" id="1703770"/>
    <lineage>
        <taxon>Bacteria</taxon>
        <taxon>Bacteria division TA06</taxon>
    </lineage>
</organism>
<sequence>MRTPLMAGNWKMHKTSAEARELAQAVRERIAPASDREVLLCPPFTAIPAVAEVLSGSPIRLGAQNMHWEPKGAFTGEVSGEMLRDLGCEYVIVGHSERRHIFGEQDEILHRKVKAAFRAGLRPIFCVGEMLEERDAGKEREVVERQLRNGLAGLTEQETKVLVVAYEPVWAIGTGRTATPDVAQTMHEHVRTVLADIWSGPIADGIRIQYGGSVKPDNVASLMAEPDIDGALVGGASLDAESFGRIVMFPSS</sequence>
<dbReference type="EC" id="5.3.1.1" evidence="7 8"/>
<comment type="caution">
    <text evidence="9">The sequence shown here is derived from an EMBL/GenBank/DDBJ whole genome shotgun (WGS) entry which is preliminary data.</text>
</comment>
<dbReference type="PANTHER" id="PTHR21139:SF42">
    <property type="entry name" value="TRIOSEPHOSPHATE ISOMERASE"/>
    <property type="match status" value="1"/>
</dbReference>
<comment type="catalytic activity">
    <reaction evidence="7 8">
        <text>D-glyceraldehyde 3-phosphate = dihydroxyacetone phosphate</text>
        <dbReference type="Rhea" id="RHEA:18585"/>
        <dbReference type="ChEBI" id="CHEBI:57642"/>
        <dbReference type="ChEBI" id="CHEBI:59776"/>
        <dbReference type="EC" id="5.3.1.1"/>
    </reaction>
</comment>
<keyword evidence="5 7" id="KW-0324">Glycolysis</keyword>
<dbReference type="InterPro" id="IPR000652">
    <property type="entry name" value="Triosephosphate_isomerase"/>
</dbReference>
<dbReference type="InterPro" id="IPR013785">
    <property type="entry name" value="Aldolase_TIM"/>
</dbReference>
<evidence type="ECO:0000256" key="6">
    <source>
        <dbReference type="ARBA" id="ARBA00023235"/>
    </source>
</evidence>
<dbReference type="GO" id="GO:0004807">
    <property type="term" value="F:triose-phosphate isomerase activity"/>
    <property type="evidence" value="ECO:0007669"/>
    <property type="project" value="UniProtKB-UniRule"/>
</dbReference>
<evidence type="ECO:0000256" key="4">
    <source>
        <dbReference type="ARBA" id="ARBA00022490"/>
    </source>
</evidence>
<feature type="active site" description="Electrophile" evidence="7">
    <location>
        <position position="95"/>
    </location>
</feature>
<evidence type="ECO:0000313" key="10">
    <source>
        <dbReference type="Proteomes" id="UP000052008"/>
    </source>
</evidence>
<proteinExistence type="inferred from homology"/>
<comment type="subunit">
    <text evidence="7 8">Homodimer.</text>
</comment>
<dbReference type="PROSITE" id="PS51440">
    <property type="entry name" value="TIM_2"/>
    <property type="match status" value="1"/>
</dbReference>
<dbReference type="GO" id="GO:0006096">
    <property type="term" value="P:glycolytic process"/>
    <property type="evidence" value="ECO:0007669"/>
    <property type="project" value="UniProtKB-UniRule"/>
</dbReference>
<dbReference type="HAMAP" id="MF_00147_B">
    <property type="entry name" value="TIM_B"/>
    <property type="match status" value="1"/>
</dbReference>
<dbReference type="CDD" id="cd00311">
    <property type="entry name" value="TIM"/>
    <property type="match status" value="1"/>
</dbReference>
<evidence type="ECO:0000256" key="3">
    <source>
        <dbReference type="ARBA" id="ARBA00022432"/>
    </source>
</evidence>
<comment type="pathway">
    <text evidence="1 7 8">Carbohydrate degradation; glycolysis; D-glyceraldehyde 3-phosphate from glycerone phosphate: step 1/1.</text>
</comment>
<dbReference type="PANTHER" id="PTHR21139">
    <property type="entry name" value="TRIOSEPHOSPHATE ISOMERASE"/>
    <property type="match status" value="1"/>
</dbReference>
<accession>A0A0S7WST4</accession>
<dbReference type="PATRIC" id="fig|1703770.3.peg.562"/>
<feature type="binding site" evidence="7">
    <location>
        <position position="213"/>
    </location>
    <ligand>
        <name>substrate</name>
    </ligand>
</feature>
<feature type="binding site" evidence="7">
    <location>
        <begin position="9"/>
        <end position="11"/>
    </location>
    <ligand>
        <name>substrate</name>
    </ligand>
</feature>
<comment type="function">
    <text evidence="7">Involved in the gluconeogenesis. Catalyzes stereospecifically the conversion of dihydroxyacetone phosphate (DHAP) to D-glyceraldehyde-3-phosphate (G3P).</text>
</comment>
<evidence type="ECO:0000256" key="2">
    <source>
        <dbReference type="ARBA" id="ARBA00007422"/>
    </source>
</evidence>
<evidence type="ECO:0000256" key="1">
    <source>
        <dbReference type="ARBA" id="ARBA00004680"/>
    </source>
</evidence>
<reference evidence="9 10" key="1">
    <citation type="journal article" date="2015" name="Microbiome">
        <title>Genomic resolution of linkages in carbon, nitrogen, and sulfur cycling among widespread estuary sediment bacteria.</title>
        <authorList>
            <person name="Baker B.J."/>
            <person name="Lazar C.S."/>
            <person name="Teske A.P."/>
            <person name="Dick G.J."/>
        </authorList>
    </citation>
    <scope>NUCLEOTIDE SEQUENCE [LARGE SCALE GENOMIC DNA]</scope>
    <source>
        <strain evidence="9">DG_24</strain>
    </source>
</reference>
<comment type="pathway">
    <text evidence="7 8">Carbohydrate biosynthesis; gluconeogenesis.</text>
</comment>
<dbReference type="InterPro" id="IPR020861">
    <property type="entry name" value="Triosephosphate_isomerase_AS"/>
</dbReference>
<dbReference type="AlphaFoldDB" id="A0A0S7WST4"/>
<keyword evidence="6 7" id="KW-0413">Isomerase</keyword>
<dbReference type="SUPFAM" id="SSF51351">
    <property type="entry name" value="Triosephosphate isomerase (TIM)"/>
    <property type="match status" value="1"/>
</dbReference>
<evidence type="ECO:0000256" key="7">
    <source>
        <dbReference type="HAMAP-Rule" id="MF_00147"/>
    </source>
</evidence>
<dbReference type="PROSITE" id="PS00171">
    <property type="entry name" value="TIM_1"/>
    <property type="match status" value="1"/>
</dbReference>
<dbReference type="STRING" id="1703770.AMJ39_05385"/>
<dbReference type="GO" id="GO:0006094">
    <property type="term" value="P:gluconeogenesis"/>
    <property type="evidence" value="ECO:0007669"/>
    <property type="project" value="UniProtKB-UniRule"/>
</dbReference>
<gene>
    <name evidence="7 9" type="primary">tpiA</name>
    <name evidence="9" type="ORF">AMJ39_05385</name>
</gene>
<protein>
    <recommendedName>
        <fullName evidence="7 8">Triosephosphate isomerase</fullName>
        <shortName evidence="7">TIM</shortName>
        <shortName evidence="7">TPI</shortName>
        <ecNumber evidence="7 8">5.3.1.1</ecNumber>
    </recommendedName>
    <alternativeName>
        <fullName evidence="7">Triose-phosphate isomerase</fullName>
    </alternativeName>
</protein>
<dbReference type="GO" id="GO:0019563">
    <property type="term" value="P:glycerol catabolic process"/>
    <property type="evidence" value="ECO:0007669"/>
    <property type="project" value="TreeGrafter"/>
</dbReference>
<dbReference type="GO" id="GO:0046166">
    <property type="term" value="P:glyceraldehyde-3-phosphate biosynthetic process"/>
    <property type="evidence" value="ECO:0007669"/>
    <property type="project" value="TreeGrafter"/>
</dbReference>
<keyword evidence="4 7" id="KW-0963">Cytoplasm</keyword>
<dbReference type="InterPro" id="IPR035990">
    <property type="entry name" value="TIM_sf"/>
</dbReference>